<gene>
    <name evidence="1" type="ORF">M5K25_004506</name>
</gene>
<accession>A0ABD0VM16</accession>
<evidence type="ECO:0000313" key="2">
    <source>
        <dbReference type="Proteomes" id="UP001552299"/>
    </source>
</evidence>
<organism evidence="1 2">
    <name type="scientific">Dendrobium thyrsiflorum</name>
    <name type="common">Pinecone-like raceme dendrobium</name>
    <name type="synonym">Orchid</name>
    <dbReference type="NCBI Taxonomy" id="117978"/>
    <lineage>
        <taxon>Eukaryota</taxon>
        <taxon>Viridiplantae</taxon>
        <taxon>Streptophyta</taxon>
        <taxon>Embryophyta</taxon>
        <taxon>Tracheophyta</taxon>
        <taxon>Spermatophyta</taxon>
        <taxon>Magnoliopsida</taxon>
        <taxon>Liliopsida</taxon>
        <taxon>Asparagales</taxon>
        <taxon>Orchidaceae</taxon>
        <taxon>Epidendroideae</taxon>
        <taxon>Malaxideae</taxon>
        <taxon>Dendrobiinae</taxon>
        <taxon>Dendrobium</taxon>
    </lineage>
</organism>
<dbReference type="AlphaFoldDB" id="A0ABD0VM16"/>
<name>A0ABD0VM16_DENTH</name>
<evidence type="ECO:0000313" key="1">
    <source>
        <dbReference type="EMBL" id="KAL0926115.1"/>
    </source>
</evidence>
<proteinExistence type="predicted"/>
<sequence length="181" mass="19992">MRGITRLPKSEDRLIFFKSLPIISGGFRVEYVNIVSGSLPSPGSGEKGYRFSAGEGRVDRFSAGEGRHRFSAGEGRHRFSAGEGRVAVLCRRKEDFVQMVMNELYENLSRCGTPIDSALNDTIHPGQCTQGVCTNAPMATQERFLNITVIHLARAAGILEFCGQYTLTLLYLCLLYESFSA</sequence>
<protein>
    <submittedName>
        <fullName evidence="1">Uncharacterized protein</fullName>
    </submittedName>
</protein>
<reference evidence="1 2" key="1">
    <citation type="journal article" date="2024" name="Plant Biotechnol. J.">
        <title>Dendrobium thyrsiflorum genome and its molecular insights into genes involved in important horticultural traits.</title>
        <authorList>
            <person name="Chen B."/>
            <person name="Wang J.Y."/>
            <person name="Zheng P.J."/>
            <person name="Li K.L."/>
            <person name="Liang Y.M."/>
            <person name="Chen X.F."/>
            <person name="Zhang C."/>
            <person name="Zhao X."/>
            <person name="He X."/>
            <person name="Zhang G.Q."/>
            <person name="Liu Z.J."/>
            <person name="Xu Q."/>
        </authorList>
    </citation>
    <scope>NUCLEOTIDE SEQUENCE [LARGE SCALE GENOMIC DNA]</scope>
    <source>
        <strain evidence="1">GZMU011</strain>
    </source>
</reference>
<comment type="caution">
    <text evidence="1">The sequence shown here is derived from an EMBL/GenBank/DDBJ whole genome shotgun (WGS) entry which is preliminary data.</text>
</comment>
<dbReference type="EMBL" id="JANQDX010000004">
    <property type="protein sequence ID" value="KAL0926115.1"/>
    <property type="molecule type" value="Genomic_DNA"/>
</dbReference>
<dbReference type="Proteomes" id="UP001552299">
    <property type="component" value="Unassembled WGS sequence"/>
</dbReference>
<keyword evidence="2" id="KW-1185">Reference proteome</keyword>